<dbReference type="Proteomes" id="UP000176087">
    <property type="component" value="Unassembled WGS sequence"/>
</dbReference>
<dbReference type="PATRIC" id="fig|933944.5.peg.3953"/>
<proteinExistence type="predicted"/>
<dbReference type="EMBL" id="LJGT01000041">
    <property type="protein sequence ID" value="OEU85952.1"/>
    <property type="molecule type" value="Genomic_DNA"/>
</dbReference>
<name>A0A1E7JHN0_9ACTN</name>
<evidence type="ECO:0000256" key="1">
    <source>
        <dbReference type="SAM" id="Phobius"/>
    </source>
</evidence>
<feature type="transmembrane region" description="Helical" evidence="1">
    <location>
        <begin position="66"/>
        <end position="87"/>
    </location>
</feature>
<keyword evidence="1" id="KW-0472">Membrane</keyword>
<protein>
    <submittedName>
        <fullName evidence="2">Uncharacterized protein</fullName>
    </submittedName>
</protein>
<evidence type="ECO:0000313" key="3">
    <source>
        <dbReference type="Proteomes" id="UP000176087"/>
    </source>
</evidence>
<keyword evidence="1" id="KW-0812">Transmembrane</keyword>
<sequence length="223" mass="24297">MPLTRVAFDDEGTQAAWTATHRRIKHKLWLWSALFAAAVVVAIVIAPSDASVDFRGRARGDSSASGVIGGLAVLAYVFALYTCCGALSRLRKARSILEAYPWRSFPAVRKLSGTKEATGVPVQFRLSDDAAADAADENAYVDDDGSTWSQSMSARNPLRWNRWDESMERGAWYAGDVELGGVLALPGGSGLMTVQRRIQVRSMEQRSVRADHERILAAAPGRD</sequence>
<reference evidence="2 3" key="1">
    <citation type="journal article" date="2016" name="Front. Microbiol.">
        <title>Comparative Genomics Analysis of Streptomyces Species Reveals Their Adaptation to the Marine Environment and Their Diversity at the Genomic Level.</title>
        <authorList>
            <person name="Tian X."/>
            <person name="Zhang Z."/>
            <person name="Yang T."/>
            <person name="Chen M."/>
            <person name="Li J."/>
            <person name="Chen F."/>
            <person name="Yang J."/>
            <person name="Li W."/>
            <person name="Zhang B."/>
            <person name="Zhang Z."/>
            <person name="Wu J."/>
            <person name="Zhang C."/>
            <person name="Long L."/>
            <person name="Xiao J."/>
        </authorList>
    </citation>
    <scope>NUCLEOTIDE SEQUENCE [LARGE SCALE GENOMIC DNA]</scope>
    <source>
        <strain evidence="2 3">SCSIO 10390</strain>
    </source>
</reference>
<accession>A0A1E7JHN0</accession>
<gene>
    <name evidence="2" type="ORF">AN215_26700</name>
</gene>
<organism evidence="2 3">
    <name type="scientific">Streptomyces abyssalis</name>
    <dbReference type="NCBI Taxonomy" id="933944"/>
    <lineage>
        <taxon>Bacteria</taxon>
        <taxon>Bacillati</taxon>
        <taxon>Actinomycetota</taxon>
        <taxon>Actinomycetes</taxon>
        <taxon>Kitasatosporales</taxon>
        <taxon>Streptomycetaceae</taxon>
        <taxon>Streptomyces</taxon>
    </lineage>
</organism>
<feature type="transmembrane region" description="Helical" evidence="1">
    <location>
        <begin position="28"/>
        <end position="46"/>
    </location>
</feature>
<evidence type="ECO:0000313" key="2">
    <source>
        <dbReference type="EMBL" id="OEU85952.1"/>
    </source>
</evidence>
<dbReference type="AlphaFoldDB" id="A0A1E7JHN0"/>
<keyword evidence="3" id="KW-1185">Reference proteome</keyword>
<keyword evidence="1" id="KW-1133">Transmembrane helix</keyword>
<comment type="caution">
    <text evidence="2">The sequence shown here is derived from an EMBL/GenBank/DDBJ whole genome shotgun (WGS) entry which is preliminary data.</text>
</comment>